<reference evidence="10 11" key="1">
    <citation type="submission" date="2019-01" db="EMBL/GenBank/DDBJ databases">
        <title>Mucilaginibacter antarcticum sp. nov., isolated from antarctic soil.</title>
        <authorList>
            <person name="Yan Y.-Q."/>
            <person name="Du Z.-J."/>
        </authorList>
    </citation>
    <scope>NUCLEOTIDE SEQUENCE [LARGE SCALE GENOMIC DNA]</scope>
    <source>
        <strain evidence="10 11">F01003</strain>
    </source>
</reference>
<proteinExistence type="predicted"/>
<dbReference type="SUPFAM" id="SSF47384">
    <property type="entry name" value="Homodimeric domain of signal transducing histidine kinase"/>
    <property type="match status" value="1"/>
</dbReference>
<evidence type="ECO:0000256" key="4">
    <source>
        <dbReference type="ARBA" id="ARBA00022679"/>
    </source>
</evidence>
<feature type="transmembrane region" description="Helical" evidence="8">
    <location>
        <begin position="167"/>
        <end position="184"/>
    </location>
</feature>
<evidence type="ECO:0000259" key="9">
    <source>
        <dbReference type="PROSITE" id="PS50109"/>
    </source>
</evidence>
<evidence type="ECO:0000313" key="11">
    <source>
        <dbReference type="Proteomes" id="UP000286701"/>
    </source>
</evidence>
<feature type="coiled-coil region" evidence="7">
    <location>
        <begin position="199"/>
        <end position="229"/>
    </location>
</feature>
<evidence type="ECO:0000256" key="1">
    <source>
        <dbReference type="ARBA" id="ARBA00000085"/>
    </source>
</evidence>
<dbReference type="Proteomes" id="UP000286701">
    <property type="component" value="Unassembled WGS sequence"/>
</dbReference>
<organism evidence="10 11">
    <name type="scientific">Mucilaginibacter gilvus</name>
    <dbReference type="NCBI Taxonomy" id="2305909"/>
    <lineage>
        <taxon>Bacteria</taxon>
        <taxon>Pseudomonadati</taxon>
        <taxon>Bacteroidota</taxon>
        <taxon>Sphingobacteriia</taxon>
        <taxon>Sphingobacteriales</taxon>
        <taxon>Sphingobacteriaceae</taxon>
        <taxon>Mucilaginibacter</taxon>
    </lineage>
</organism>
<protein>
    <recommendedName>
        <fullName evidence="2">histidine kinase</fullName>
        <ecNumber evidence="2">2.7.13.3</ecNumber>
    </recommendedName>
</protein>
<keyword evidence="3" id="KW-0597">Phosphoprotein</keyword>
<evidence type="ECO:0000256" key="8">
    <source>
        <dbReference type="SAM" id="Phobius"/>
    </source>
</evidence>
<dbReference type="PRINTS" id="PR00344">
    <property type="entry name" value="BCTRLSENSOR"/>
</dbReference>
<dbReference type="Pfam" id="PF00512">
    <property type="entry name" value="HisKA"/>
    <property type="match status" value="1"/>
</dbReference>
<feature type="transmembrane region" description="Helical" evidence="8">
    <location>
        <begin position="47"/>
        <end position="68"/>
    </location>
</feature>
<dbReference type="CDD" id="cd00082">
    <property type="entry name" value="HisKA"/>
    <property type="match status" value="1"/>
</dbReference>
<dbReference type="InterPro" id="IPR050736">
    <property type="entry name" value="Sensor_HK_Regulatory"/>
</dbReference>
<keyword evidence="8" id="KW-1133">Transmembrane helix</keyword>
<dbReference type="GO" id="GO:0000155">
    <property type="term" value="F:phosphorelay sensor kinase activity"/>
    <property type="evidence" value="ECO:0007669"/>
    <property type="project" value="InterPro"/>
</dbReference>
<dbReference type="InterPro" id="IPR003661">
    <property type="entry name" value="HisK_dim/P_dom"/>
</dbReference>
<evidence type="ECO:0000256" key="2">
    <source>
        <dbReference type="ARBA" id="ARBA00012438"/>
    </source>
</evidence>
<feature type="transmembrane region" description="Helical" evidence="8">
    <location>
        <begin position="104"/>
        <end position="122"/>
    </location>
</feature>
<feature type="transmembrane region" description="Helical" evidence="8">
    <location>
        <begin position="21"/>
        <end position="41"/>
    </location>
</feature>
<keyword evidence="11" id="KW-1185">Reference proteome</keyword>
<evidence type="ECO:0000256" key="5">
    <source>
        <dbReference type="ARBA" id="ARBA00022777"/>
    </source>
</evidence>
<dbReference type="EMBL" id="SBIW01000006">
    <property type="protein sequence ID" value="RWY51181.1"/>
    <property type="molecule type" value="Genomic_DNA"/>
</dbReference>
<dbReference type="SMART" id="SM00387">
    <property type="entry name" value="HATPase_c"/>
    <property type="match status" value="1"/>
</dbReference>
<dbReference type="OrthoDB" id="9810447at2"/>
<keyword evidence="6" id="KW-0902">Two-component regulatory system</keyword>
<keyword evidence="8" id="KW-0472">Membrane</keyword>
<dbReference type="EC" id="2.7.13.3" evidence="2"/>
<comment type="catalytic activity">
    <reaction evidence="1">
        <text>ATP + protein L-histidine = ADP + protein N-phospho-L-histidine.</text>
        <dbReference type="EC" id="2.7.13.3"/>
    </reaction>
</comment>
<comment type="caution">
    <text evidence="10">The sequence shown here is derived from an EMBL/GenBank/DDBJ whole genome shotgun (WGS) entry which is preliminary data.</text>
</comment>
<dbReference type="SUPFAM" id="SSF55874">
    <property type="entry name" value="ATPase domain of HSP90 chaperone/DNA topoisomerase II/histidine kinase"/>
    <property type="match status" value="1"/>
</dbReference>
<dbReference type="Pfam" id="PF02518">
    <property type="entry name" value="HATPase_c"/>
    <property type="match status" value="1"/>
</dbReference>
<dbReference type="Gene3D" id="1.10.287.130">
    <property type="match status" value="1"/>
</dbReference>
<dbReference type="CDD" id="cd00075">
    <property type="entry name" value="HATPase"/>
    <property type="match status" value="1"/>
</dbReference>
<dbReference type="Gene3D" id="3.30.565.10">
    <property type="entry name" value="Histidine kinase-like ATPase, C-terminal domain"/>
    <property type="match status" value="1"/>
</dbReference>
<sequence length="444" mass="50557">MSPLGNINKLWIRVTGSTAEFPLEVRIFHSVCILAIAALVYNIPFNFIIGLPIMALLSLGTMLIFLLLYYWSRYRADTKLAITLFCIVGNLLFALNFLYNSGTYGPTDLFMGLCVLLLLCIAPKKQHRFWIAGNMVVVISLHIFEYYMPEQIPYTYINRESRFLDITSAYVVGVIVVYYTITYLRRNYDHEKRSAGEKASSIERKNQQIMQQNQELERINQERNKLMSIIAHDLRSPLSNIQNYLELITEYELDTEERRMVESDLLKVTRRTIDMLGKLLIWSKGQMDGVNVKLGYVTLRGALFNTLELERSIALKKQIVLTTELDWDIKIVADNDMLQLVIRNLINNAIKFTNAGGEIIFKAKPIGGECWLIIRDNGIGITEEKQSELFSLRAGTTFGTNNEKGVGLGLLLCKEFTELQGGRIWLESNPGEGTAFYVAMPAGN</sequence>
<evidence type="ECO:0000256" key="6">
    <source>
        <dbReference type="ARBA" id="ARBA00023012"/>
    </source>
</evidence>
<evidence type="ECO:0000256" key="7">
    <source>
        <dbReference type="SAM" id="Coils"/>
    </source>
</evidence>
<dbReference type="SMART" id="SM00388">
    <property type="entry name" value="HisKA"/>
    <property type="match status" value="1"/>
</dbReference>
<dbReference type="InterPro" id="IPR036097">
    <property type="entry name" value="HisK_dim/P_sf"/>
</dbReference>
<name>A0A3S3X5T5_9SPHI</name>
<gene>
    <name evidence="10" type="ORF">EPL05_14040</name>
</gene>
<dbReference type="PROSITE" id="PS50109">
    <property type="entry name" value="HIS_KIN"/>
    <property type="match status" value="1"/>
</dbReference>
<keyword evidence="5 10" id="KW-0418">Kinase</keyword>
<dbReference type="InterPro" id="IPR005467">
    <property type="entry name" value="His_kinase_dom"/>
</dbReference>
<accession>A0A3S3X5T5</accession>
<evidence type="ECO:0000256" key="3">
    <source>
        <dbReference type="ARBA" id="ARBA00022553"/>
    </source>
</evidence>
<evidence type="ECO:0000313" key="10">
    <source>
        <dbReference type="EMBL" id="RWY51181.1"/>
    </source>
</evidence>
<dbReference type="AlphaFoldDB" id="A0A3S3X5T5"/>
<dbReference type="RefSeq" id="WP_128534600.1">
    <property type="nucleotide sequence ID" value="NZ_SBIW01000006.1"/>
</dbReference>
<dbReference type="InterPro" id="IPR004358">
    <property type="entry name" value="Sig_transdc_His_kin-like_C"/>
</dbReference>
<dbReference type="PANTHER" id="PTHR43711">
    <property type="entry name" value="TWO-COMPONENT HISTIDINE KINASE"/>
    <property type="match status" value="1"/>
</dbReference>
<keyword evidence="4" id="KW-0808">Transferase</keyword>
<dbReference type="InterPro" id="IPR036890">
    <property type="entry name" value="HATPase_C_sf"/>
</dbReference>
<feature type="transmembrane region" description="Helical" evidence="8">
    <location>
        <begin position="129"/>
        <end position="147"/>
    </location>
</feature>
<dbReference type="InterPro" id="IPR003594">
    <property type="entry name" value="HATPase_dom"/>
</dbReference>
<dbReference type="PANTHER" id="PTHR43711:SF31">
    <property type="entry name" value="HISTIDINE KINASE"/>
    <property type="match status" value="1"/>
</dbReference>
<feature type="transmembrane region" description="Helical" evidence="8">
    <location>
        <begin position="80"/>
        <end position="98"/>
    </location>
</feature>
<keyword evidence="7" id="KW-0175">Coiled coil</keyword>
<keyword evidence="8" id="KW-0812">Transmembrane</keyword>
<feature type="domain" description="Histidine kinase" evidence="9">
    <location>
        <begin position="229"/>
        <end position="444"/>
    </location>
</feature>